<evidence type="ECO:0000313" key="4">
    <source>
        <dbReference type="Proteomes" id="UP000030742"/>
    </source>
</evidence>
<dbReference type="AlphaFoldDB" id="U4U3H0"/>
<evidence type="ECO:0000259" key="2">
    <source>
        <dbReference type="Pfam" id="PF06974"/>
    </source>
</evidence>
<keyword evidence="1" id="KW-0472">Membrane</keyword>
<dbReference type="PANTHER" id="PTHR31650">
    <property type="entry name" value="O-ACYLTRANSFERASE (WSD1-LIKE) FAMILY PROTEIN"/>
    <property type="match status" value="1"/>
</dbReference>
<keyword evidence="1" id="KW-1133">Transmembrane helix</keyword>
<reference evidence="3 4" key="1">
    <citation type="journal article" date="2013" name="Genome Biol.">
        <title>Draft genome of the mountain pine beetle, Dendroctonus ponderosae Hopkins, a major forest pest.</title>
        <authorList>
            <person name="Keeling C.I."/>
            <person name="Yuen M.M."/>
            <person name="Liao N.Y."/>
            <person name="Docking T.R."/>
            <person name="Chan S.K."/>
            <person name="Taylor G.A."/>
            <person name="Palmquist D.L."/>
            <person name="Jackman S.D."/>
            <person name="Nguyen A."/>
            <person name="Li M."/>
            <person name="Henderson H."/>
            <person name="Janes J.K."/>
            <person name="Zhao Y."/>
            <person name="Pandoh P."/>
            <person name="Moore R."/>
            <person name="Sperling F.A."/>
            <person name="Huber D.P."/>
            <person name="Birol I."/>
            <person name="Jones S.J."/>
            <person name="Bohlmann J."/>
        </authorList>
    </citation>
    <scope>NUCLEOTIDE SEQUENCE</scope>
</reference>
<dbReference type="InterPro" id="IPR009721">
    <property type="entry name" value="O-acyltransferase_WSD1_C"/>
</dbReference>
<name>U4U3H0_DENPD</name>
<dbReference type="GO" id="GO:0019432">
    <property type="term" value="P:triglyceride biosynthetic process"/>
    <property type="evidence" value="ECO:0007669"/>
    <property type="project" value="TreeGrafter"/>
</dbReference>
<dbReference type="Proteomes" id="UP000030742">
    <property type="component" value="Unassembled WGS sequence"/>
</dbReference>
<keyword evidence="1" id="KW-0812">Transmembrane</keyword>
<dbReference type="STRING" id="77166.U4U3H0"/>
<gene>
    <name evidence="3" type="ORF">D910_04256</name>
</gene>
<feature type="transmembrane region" description="Helical" evidence="1">
    <location>
        <begin position="71"/>
        <end position="91"/>
    </location>
</feature>
<dbReference type="GO" id="GO:0008374">
    <property type="term" value="F:O-acyltransferase activity"/>
    <property type="evidence" value="ECO:0007669"/>
    <property type="project" value="InterPro"/>
</dbReference>
<dbReference type="Pfam" id="PF06974">
    <property type="entry name" value="WS_DGAT_C"/>
    <property type="match status" value="1"/>
</dbReference>
<dbReference type="GO" id="GO:0005886">
    <property type="term" value="C:plasma membrane"/>
    <property type="evidence" value="ECO:0007669"/>
    <property type="project" value="TreeGrafter"/>
</dbReference>
<feature type="domain" description="O-acyltransferase WSD1 C-terminal" evidence="2">
    <location>
        <begin position="426"/>
        <end position="561"/>
    </location>
</feature>
<proteinExistence type="predicted"/>
<dbReference type="PANTHER" id="PTHR31650:SF1">
    <property type="entry name" value="WAX ESTER SYNTHASE_DIACYLGLYCEROL ACYLTRANSFERASE 4-RELATED"/>
    <property type="match status" value="1"/>
</dbReference>
<dbReference type="InterPro" id="IPR045034">
    <property type="entry name" value="O-acyltransferase_WSD1-like"/>
</dbReference>
<accession>U4U3H0</accession>
<sequence>MDVDRETPCIHKVDPFGPRSSLHLVNYEEGNRSQKPKFYIKIDATIGIMKILDTLPRTSNSALQLEYFKTFLINLLGWSVLLPTVSFFAVYRKVIDIILKTKHGERYGGLFNLNDGIFFWRDFSPPYLTTVLYIRSKTQIDLLPKVQKVIKEKIFTNPDLYPKLTGAKYSFGGYAYWLKNGRKVDNVVKTLRQPIAGKFDEKYLKQATAEILEVPLTDDNPELWNFYISKKPLENFSSDGSYCYPIVARFHHTIADATSIVALFIRLFGDSSAQNYSEELFERILKPSTIQPYHRTAIESTILFVKKCVRTICFSFDLIFFAFGRIIQNTHLRKTDQNALHGSNYSGKKITVWADENESDCLLMVKKIRERTKSKFTCVVGTAISASLTEYFKRNKLPVPNSVTGVLTLLLNFPSIDPNKPVVLDNKTAGLGFDLQLHTSNNLVDTLRTITTTMNTQLKYTDAIISYVLLIYVMGCVPVKLLNNYLGYDSQSFLFTNIPGGSKIEMFDGCVLEKVVPVAPNIQGMGVSFGIISYDNKLQIGVTVDKALTSNSDEVQKIATDFFNNIRLLNAATKSEC</sequence>
<evidence type="ECO:0000313" key="3">
    <source>
        <dbReference type="EMBL" id="ERL86853.1"/>
    </source>
</evidence>
<protein>
    <recommendedName>
        <fullName evidence="2">O-acyltransferase WSD1 C-terminal domain-containing protein</fullName>
    </recommendedName>
</protein>
<organism evidence="3 4">
    <name type="scientific">Dendroctonus ponderosae</name>
    <name type="common">Mountain pine beetle</name>
    <dbReference type="NCBI Taxonomy" id="77166"/>
    <lineage>
        <taxon>Eukaryota</taxon>
        <taxon>Metazoa</taxon>
        <taxon>Ecdysozoa</taxon>
        <taxon>Arthropoda</taxon>
        <taxon>Hexapoda</taxon>
        <taxon>Insecta</taxon>
        <taxon>Pterygota</taxon>
        <taxon>Neoptera</taxon>
        <taxon>Endopterygota</taxon>
        <taxon>Coleoptera</taxon>
        <taxon>Polyphaga</taxon>
        <taxon>Cucujiformia</taxon>
        <taxon>Curculionidae</taxon>
        <taxon>Scolytinae</taxon>
        <taxon>Dendroctonus</taxon>
    </lineage>
</organism>
<dbReference type="EMBL" id="KB631871">
    <property type="protein sequence ID" value="ERL86853.1"/>
    <property type="molecule type" value="Genomic_DNA"/>
</dbReference>
<dbReference type="OrthoDB" id="619536at2759"/>
<evidence type="ECO:0000256" key="1">
    <source>
        <dbReference type="SAM" id="Phobius"/>
    </source>
</evidence>